<name>A0A0N1KJ07_9GAMM</name>
<comment type="caution">
    <text evidence="3">The sequence shown here is derived from an EMBL/GenBank/DDBJ whole genome shotgun (WGS) entry which is preliminary data.</text>
</comment>
<evidence type="ECO:0000313" key="3">
    <source>
        <dbReference type="EMBL" id="KPD04134.1"/>
    </source>
</evidence>
<protein>
    <submittedName>
        <fullName evidence="3">FxsA family protein</fullName>
    </submittedName>
</protein>
<dbReference type="Pfam" id="PF04186">
    <property type="entry name" value="FxsA"/>
    <property type="match status" value="1"/>
</dbReference>
<keyword evidence="2" id="KW-0812">Transmembrane</keyword>
<dbReference type="PANTHER" id="PTHR35335">
    <property type="entry name" value="UPF0716 PROTEIN FXSA"/>
    <property type="match status" value="1"/>
</dbReference>
<dbReference type="Proteomes" id="UP000053226">
    <property type="component" value="Unassembled WGS sequence"/>
</dbReference>
<organism evidence="3 4">
    <name type="scientific">Moellerella wisconsensis ATCC 35017</name>
    <dbReference type="NCBI Taxonomy" id="1354267"/>
    <lineage>
        <taxon>Bacteria</taxon>
        <taxon>Pseudomonadati</taxon>
        <taxon>Pseudomonadota</taxon>
        <taxon>Gammaproteobacteria</taxon>
        <taxon>Enterobacterales</taxon>
        <taxon>Morganellaceae</taxon>
        <taxon>Moellerella</taxon>
    </lineage>
</organism>
<feature type="region of interest" description="Disordered" evidence="1">
    <location>
        <begin position="129"/>
        <end position="176"/>
    </location>
</feature>
<dbReference type="InterPro" id="IPR007313">
    <property type="entry name" value="FxsA"/>
</dbReference>
<dbReference type="PANTHER" id="PTHR35335:SF1">
    <property type="entry name" value="UPF0716 PROTEIN FXSA"/>
    <property type="match status" value="1"/>
</dbReference>
<dbReference type="OrthoDB" id="9792788at2"/>
<evidence type="ECO:0000256" key="1">
    <source>
        <dbReference type="SAM" id="MobiDB-lite"/>
    </source>
</evidence>
<keyword evidence="2" id="KW-0472">Membrane</keyword>
<reference evidence="3 4" key="1">
    <citation type="submission" date="2015-07" db="EMBL/GenBank/DDBJ databases">
        <title>ATOL: Assembling a taxonomically balanced genome-scale reconstruction of the evolutionary history of the Enterobacteriaceae.</title>
        <authorList>
            <person name="Plunkett G.III."/>
            <person name="Neeno-Eckwall E.C."/>
            <person name="Glasner J.D."/>
            <person name="Perna N.T."/>
        </authorList>
    </citation>
    <scope>NUCLEOTIDE SEQUENCE [LARGE SCALE GENOMIC DNA]</scope>
    <source>
        <strain evidence="3 4">ATCC 35017</strain>
    </source>
</reference>
<feature type="transmembrane region" description="Helical" evidence="2">
    <location>
        <begin position="27"/>
        <end position="47"/>
    </location>
</feature>
<accession>A0A0N1KJ07</accession>
<keyword evidence="4" id="KW-1185">Reference proteome</keyword>
<dbReference type="GO" id="GO:0016020">
    <property type="term" value="C:membrane"/>
    <property type="evidence" value="ECO:0007669"/>
    <property type="project" value="InterPro"/>
</dbReference>
<dbReference type="RefSeq" id="WP_053907022.1">
    <property type="nucleotide sequence ID" value="NZ_CAWMUS010000003.1"/>
</dbReference>
<feature type="compositionally biased region" description="Basic and acidic residues" evidence="1">
    <location>
        <begin position="147"/>
        <end position="176"/>
    </location>
</feature>
<keyword evidence="2" id="KW-1133">Transmembrane helix</keyword>
<feature type="transmembrane region" description="Helical" evidence="2">
    <location>
        <begin position="76"/>
        <end position="101"/>
    </location>
</feature>
<dbReference type="AlphaFoldDB" id="A0A0N1KJ07"/>
<dbReference type="EMBL" id="LGAA01000003">
    <property type="protein sequence ID" value="KPD04134.1"/>
    <property type="molecule type" value="Genomic_DNA"/>
</dbReference>
<sequence length="176" mass="19705">MRWIPLILICLLVYIESVIFVHVASEIGVLMTLILVVLTSCLGISLVKNQGTKNIGLIQQKIAAGESPAEEMIKSVALVLAGILLIIPGFFTDFLGLLLLLPPVQKLMVMRLMPHIKFYRPGQPGQQSGFGNFVKPDNHQGNTFEGEFQHKQDDRTYTVEDHQKSSNDEKEDHPKR</sequence>
<dbReference type="NCBIfam" id="NF008528">
    <property type="entry name" value="PRK11463.1-2"/>
    <property type="match status" value="1"/>
</dbReference>
<proteinExistence type="predicted"/>
<evidence type="ECO:0000313" key="4">
    <source>
        <dbReference type="Proteomes" id="UP000053226"/>
    </source>
</evidence>
<evidence type="ECO:0000256" key="2">
    <source>
        <dbReference type="SAM" id="Phobius"/>
    </source>
</evidence>
<gene>
    <name evidence="3" type="ORF">M992_0239</name>
</gene>